<dbReference type="PATRIC" id="fig|37916.4.peg.1245"/>
<dbReference type="Gene3D" id="3.50.50.60">
    <property type="entry name" value="FAD/NAD(P)-binding domain"/>
    <property type="match status" value="2"/>
</dbReference>
<evidence type="ECO:0000256" key="1">
    <source>
        <dbReference type="SAM" id="MobiDB-lite"/>
    </source>
</evidence>
<dbReference type="EC" id="1.14.13.84" evidence="2"/>
<dbReference type="InterPro" id="IPR051209">
    <property type="entry name" value="FAD-bind_Monooxygenase_sf"/>
</dbReference>
<dbReference type="SUPFAM" id="SSF51905">
    <property type="entry name" value="FAD/NAD(P)-binding domain"/>
    <property type="match status" value="2"/>
</dbReference>
<dbReference type="SMR" id="A0A0J6WJN1"/>
<comment type="caution">
    <text evidence="2">The sequence shown here is derived from an EMBL/GenBank/DDBJ whole genome shotgun (WGS) entry which is preliminary data.</text>
</comment>
<proteinExistence type="predicted"/>
<dbReference type="PRINTS" id="PR00411">
    <property type="entry name" value="PNDRDTASEI"/>
</dbReference>
<dbReference type="EMBL" id="JYNL01000010">
    <property type="protein sequence ID" value="KMO82198.1"/>
    <property type="molecule type" value="Genomic_DNA"/>
</dbReference>
<keyword evidence="3" id="KW-1185">Reference proteome</keyword>
<feature type="region of interest" description="Disordered" evidence="1">
    <location>
        <begin position="473"/>
        <end position="495"/>
    </location>
</feature>
<evidence type="ECO:0000313" key="3">
    <source>
        <dbReference type="Proteomes" id="UP000036513"/>
    </source>
</evidence>
<dbReference type="PANTHER" id="PTHR42877:SF4">
    <property type="entry name" value="FAD_NAD(P)-BINDING DOMAIN-CONTAINING PROTEIN-RELATED"/>
    <property type="match status" value="1"/>
</dbReference>
<gene>
    <name evidence="2" type="primary">hapE_5</name>
    <name evidence="2" type="ORF">MCHLDSM_01349</name>
</gene>
<accession>A0A0J6WJN1</accession>
<dbReference type="Pfam" id="PF13738">
    <property type="entry name" value="Pyr_redox_3"/>
    <property type="match status" value="1"/>
</dbReference>
<dbReference type="GO" id="GO:0033767">
    <property type="term" value="F:4-hydroxyacetophenone monooxygenase activity"/>
    <property type="evidence" value="ECO:0007669"/>
    <property type="project" value="UniProtKB-EC"/>
</dbReference>
<dbReference type="PANTHER" id="PTHR42877">
    <property type="entry name" value="L-ORNITHINE N(5)-MONOOXYGENASE-RELATED"/>
    <property type="match status" value="1"/>
</dbReference>
<keyword evidence="2" id="KW-0560">Oxidoreductase</keyword>
<dbReference type="AlphaFoldDB" id="A0A0J6WJN1"/>
<evidence type="ECO:0000313" key="2">
    <source>
        <dbReference type="EMBL" id="KMO82198.1"/>
    </source>
</evidence>
<name>A0A0J6WJN1_9MYCO</name>
<keyword evidence="2" id="KW-0503">Monooxygenase</keyword>
<dbReference type="Proteomes" id="UP000036513">
    <property type="component" value="Unassembled WGS sequence"/>
</dbReference>
<dbReference type="InterPro" id="IPR036188">
    <property type="entry name" value="FAD/NAD-bd_sf"/>
</dbReference>
<organism evidence="2 3">
    <name type="scientific">Mycolicibacterium chlorophenolicum</name>
    <dbReference type="NCBI Taxonomy" id="37916"/>
    <lineage>
        <taxon>Bacteria</taxon>
        <taxon>Bacillati</taxon>
        <taxon>Actinomycetota</taxon>
        <taxon>Actinomycetes</taxon>
        <taxon>Mycobacteriales</taxon>
        <taxon>Mycobacteriaceae</taxon>
        <taxon>Mycolicibacterium</taxon>
    </lineage>
</organism>
<sequence>MPMDEPQYDAIVVGAGFGGMGASIQLKKMGYDNIVILDREDDLGGTWYVNHYPGLAVDIPSPTYSYWFEPNPRWSRLYAPGSELKQYADHVADKYDVRRHMRFNAPVDGARWDEEGRYWQVALSSGETLTGRFLITATGYLSQPRNPDIPGIDDFTGRIIHSMDWDDSYSPAGERVGLIGTGATAVQLIPELSKTAADLTVYQRTPIHVVPKLDFAIPPVLRRLFARIPLLQRAFRFTTDINLEVMMILSVINYKYFRQLNVGASYLSAFLRFLSIRDKTLRAELTPDYDFGCKRPTYSNTYYATLAKPHVHLQTAGIERIVGDGIVACDGTKTAIDTLVLCTGFDIWEANIPAIEVIGRDARNLGKWWRDNGFQAYQGVTVPAFPNFISLAGPYASSGLSYFNTMEYQMRHMDRLFGELHRLGATTFEVTDEANTSFRERMAAKLGKTVFRQGDCARSRSYYFSPTGETLVRPASTNETNRENDNFPLSDYSFA</sequence>
<dbReference type="STRING" id="37916.MCHLDSM_01349"/>
<reference evidence="2 3" key="1">
    <citation type="journal article" date="2015" name="Genome Biol. Evol.">
        <title>Characterization of Three Mycobacterium spp. with Potential Use in Bioremediation by Genome Sequencing and Comparative Genomics.</title>
        <authorList>
            <person name="Das S."/>
            <person name="Pettersson B.M."/>
            <person name="Behra P.R."/>
            <person name="Ramesh M."/>
            <person name="Dasgupta S."/>
            <person name="Bhattacharya A."/>
            <person name="Kirsebom L.A."/>
        </authorList>
    </citation>
    <scope>NUCLEOTIDE SEQUENCE [LARGE SCALE GENOMIC DNA]</scope>
    <source>
        <strain evidence="2 3">DSM 43826</strain>
    </source>
</reference>
<protein>
    <submittedName>
        <fullName evidence="2">4-hydroxyacetophenone monooxygenase</fullName>
        <ecNumber evidence="2">1.14.13.84</ecNumber>
    </submittedName>
</protein>